<organism evidence="3 4">
    <name type="scientific">Hydra vulgaris</name>
    <name type="common">Hydra</name>
    <name type="synonym">Hydra attenuata</name>
    <dbReference type="NCBI Taxonomy" id="6087"/>
    <lineage>
        <taxon>Eukaryota</taxon>
        <taxon>Metazoa</taxon>
        <taxon>Cnidaria</taxon>
        <taxon>Hydrozoa</taxon>
        <taxon>Hydroidolina</taxon>
        <taxon>Anthoathecata</taxon>
        <taxon>Aplanulata</taxon>
        <taxon>Hydridae</taxon>
        <taxon>Hydra</taxon>
    </lineage>
</organism>
<proteinExistence type="inferred from homology"/>
<dbReference type="InterPro" id="IPR012577">
    <property type="entry name" value="NIPSNAP"/>
</dbReference>
<dbReference type="Gene3D" id="3.30.70.100">
    <property type="match status" value="2"/>
</dbReference>
<reference evidence="4" key="1">
    <citation type="submission" date="2025-08" db="UniProtKB">
        <authorList>
            <consortium name="RefSeq"/>
        </authorList>
    </citation>
    <scope>IDENTIFICATION</scope>
</reference>
<dbReference type="GeneID" id="100198455"/>
<evidence type="ECO:0000313" key="3">
    <source>
        <dbReference type="Proteomes" id="UP001652625"/>
    </source>
</evidence>
<dbReference type="RefSeq" id="XP_065663537.1">
    <property type="nucleotide sequence ID" value="XM_065807465.1"/>
</dbReference>
<dbReference type="PANTHER" id="PTHR21017">
    <property type="entry name" value="NIPSNAP-RELATED"/>
    <property type="match status" value="1"/>
</dbReference>
<protein>
    <submittedName>
        <fullName evidence="4">Protein NipSnap homolog 1 isoform X1</fullName>
    </submittedName>
</protein>
<gene>
    <name evidence="4" type="primary">LOC100198455</name>
</gene>
<dbReference type="SUPFAM" id="SSF54909">
    <property type="entry name" value="Dimeric alpha+beta barrel"/>
    <property type="match status" value="2"/>
</dbReference>
<evidence type="ECO:0000259" key="2">
    <source>
        <dbReference type="Pfam" id="PF07978"/>
    </source>
</evidence>
<feature type="domain" description="NIPSNAP" evidence="2">
    <location>
        <begin position="182"/>
        <end position="277"/>
    </location>
</feature>
<keyword evidence="3" id="KW-1185">Reference proteome</keyword>
<dbReference type="Pfam" id="PF07978">
    <property type="entry name" value="NIPSNAP"/>
    <property type="match status" value="1"/>
</dbReference>
<accession>A0ABM4CNX5</accession>
<sequence>MNSTLKGSLLIGNLFSKKFKALRFFSITVKSYSNESSSKGFFQKLMDITPVSPHKSAHSKVLTQNKVIYEIQFENVKPEFRREYLKETALMMTSLSNSNSFPGILVGSWTTLYGDLDQAVHIWSYADGYDGAMNSIRYMNGNKEYQEYEQVRGHWLKSRKNQLLQEFSFWGTPQPRGPSHIYELRSYRLKPGTLIEWGNKWGSAIQIRRKDAVGGFFSQVGDLYEVHHMWAYNDLEHRKKQREDMWEAPGWDDLVAGTIPLVRSMEARVLQPISSSPMQ</sequence>
<dbReference type="Proteomes" id="UP001652625">
    <property type="component" value="Chromosome 10"/>
</dbReference>
<dbReference type="InterPro" id="IPR011008">
    <property type="entry name" value="Dimeric_a/b-barrel"/>
</dbReference>
<evidence type="ECO:0000256" key="1">
    <source>
        <dbReference type="ARBA" id="ARBA00005291"/>
    </source>
</evidence>
<dbReference type="InterPro" id="IPR051557">
    <property type="entry name" value="NipSnap_domain"/>
</dbReference>
<evidence type="ECO:0000313" key="4">
    <source>
        <dbReference type="RefSeq" id="XP_065663537.1"/>
    </source>
</evidence>
<dbReference type="PANTHER" id="PTHR21017:SF17">
    <property type="entry name" value="PROTEIN NIPSNAP"/>
    <property type="match status" value="1"/>
</dbReference>
<name>A0ABM4CNX5_HYDVU</name>
<comment type="similarity">
    <text evidence="1">Belongs to the NipSnap family.</text>
</comment>